<evidence type="ECO:0000256" key="2">
    <source>
        <dbReference type="SAM" id="SignalP"/>
    </source>
</evidence>
<feature type="region of interest" description="Disordered" evidence="1">
    <location>
        <begin position="334"/>
        <end position="365"/>
    </location>
</feature>
<reference evidence="3" key="1">
    <citation type="submission" date="2021-07" db="EMBL/GenBank/DDBJ databases">
        <authorList>
            <person name="Catto M.A."/>
            <person name="Jacobson A."/>
            <person name="Kennedy G."/>
            <person name="Labadie P."/>
            <person name="Hunt B.G."/>
            <person name="Srinivasan R."/>
        </authorList>
    </citation>
    <scope>NUCLEOTIDE SEQUENCE</scope>
    <source>
        <strain evidence="3">PL_HMW_Pooled</strain>
        <tissue evidence="3">Head</tissue>
    </source>
</reference>
<feature type="signal peptide" evidence="2">
    <location>
        <begin position="1"/>
        <end position="20"/>
    </location>
</feature>
<gene>
    <name evidence="3" type="ORF">KUF71_024797</name>
</gene>
<dbReference type="EMBL" id="JAHWGI010000446">
    <property type="protein sequence ID" value="KAK3915654.1"/>
    <property type="molecule type" value="Genomic_DNA"/>
</dbReference>
<dbReference type="PANTHER" id="PTHR46579:SF1">
    <property type="entry name" value="F5_8 TYPE C DOMAIN-CONTAINING PROTEIN"/>
    <property type="match status" value="1"/>
</dbReference>
<dbReference type="AlphaFoldDB" id="A0AAE1H6Q2"/>
<accession>A0AAE1H6Q2</accession>
<dbReference type="GO" id="GO:0016853">
    <property type="term" value="F:isomerase activity"/>
    <property type="evidence" value="ECO:0007669"/>
    <property type="project" value="UniProtKB-KW"/>
</dbReference>
<dbReference type="Pfam" id="PF06869">
    <property type="entry name" value="DUF1258"/>
    <property type="match status" value="1"/>
</dbReference>
<proteinExistence type="predicted"/>
<keyword evidence="4" id="KW-1185">Reference proteome</keyword>
<evidence type="ECO:0000313" key="3">
    <source>
        <dbReference type="EMBL" id="KAK3915654.1"/>
    </source>
</evidence>
<feature type="non-terminal residue" evidence="3">
    <location>
        <position position="808"/>
    </location>
</feature>
<keyword evidence="3" id="KW-0413">Isomerase</keyword>
<organism evidence="3 4">
    <name type="scientific">Frankliniella fusca</name>
    <dbReference type="NCBI Taxonomy" id="407009"/>
    <lineage>
        <taxon>Eukaryota</taxon>
        <taxon>Metazoa</taxon>
        <taxon>Ecdysozoa</taxon>
        <taxon>Arthropoda</taxon>
        <taxon>Hexapoda</taxon>
        <taxon>Insecta</taxon>
        <taxon>Pterygota</taxon>
        <taxon>Neoptera</taxon>
        <taxon>Paraneoptera</taxon>
        <taxon>Thysanoptera</taxon>
        <taxon>Terebrantia</taxon>
        <taxon>Thripoidea</taxon>
        <taxon>Thripidae</taxon>
        <taxon>Frankliniella</taxon>
    </lineage>
</organism>
<dbReference type="PANTHER" id="PTHR46579">
    <property type="entry name" value="F5/8 TYPE C DOMAIN-CONTAINING PROTEIN-RELATED"/>
    <property type="match status" value="1"/>
</dbReference>
<keyword evidence="2" id="KW-0732">Signal</keyword>
<feature type="chain" id="PRO_5042289141" evidence="2">
    <location>
        <begin position="21"/>
        <end position="808"/>
    </location>
</feature>
<name>A0AAE1H6Q2_9NEOP</name>
<reference evidence="3" key="2">
    <citation type="journal article" date="2023" name="BMC Genomics">
        <title>Pest status, molecular evolution, and epigenetic factors derived from the genome assembly of Frankliniella fusca, a thysanopteran phytovirus vector.</title>
        <authorList>
            <person name="Catto M.A."/>
            <person name="Labadie P.E."/>
            <person name="Jacobson A.L."/>
            <person name="Kennedy G.G."/>
            <person name="Srinivasan R."/>
            <person name="Hunt B.G."/>
        </authorList>
    </citation>
    <scope>NUCLEOTIDE SEQUENCE</scope>
    <source>
        <strain evidence="3">PL_HMW_Pooled</strain>
    </source>
</reference>
<comment type="caution">
    <text evidence="3">The sequence shown here is derived from an EMBL/GenBank/DDBJ whole genome shotgun (WGS) entry which is preliminary data.</text>
</comment>
<dbReference type="Proteomes" id="UP001219518">
    <property type="component" value="Unassembled WGS sequence"/>
</dbReference>
<evidence type="ECO:0000256" key="1">
    <source>
        <dbReference type="SAM" id="MobiDB-lite"/>
    </source>
</evidence>
<dbReference type="InterPro" id="IPR009667">
    <property type="entry name" value="DUF1258"/>
</dbReference>
<evidence type="ECO:0000313" key="4">
    <source>
        <dbReference type="Proteomes" id="UP001219518"/>
    </source>
</evidence>
<protein>
    <submittedName>
        <fullName evidence="3">N-(5'-phosphoribosyl)anthranilate isomerase</fullName>
    </submittedName>
</protein>
<sequence length="808" mass="92181">MKVKTLMTLIVMMIVVLRHSAPTAPETLYSTDDEDSIDYDMNDPLIYDGGPITVDESMTAILTYVVKHELDGREIVDLLNLINLHCKKENNNMRTTLYLFKKYFSVLNYPIIYHYFCSCCLTELKKENLKCPNLQLHPKSTDISYFIEIPLISQLQTLFSQEKFMTNLSYRIKRKKIVEGNIEDVYDGQLYRELITSGFISDSNPLNFTMMINSDGVPVFKASKKSLWPVFFNVLELPPHLRFKKEFTLIGGLLFGGKPLVNIILGKLTSSLKHIRNGFEVEPFGSSKKLQARGTVLAATSDLPAKAMLMGMMTHSGAQSCHICKINGESVKIPSNRRKRANKKNINKKNALEDNNEEEDNETKKITTQYGSHQESVKFGTLALENVISTGDLKSHVWGFKQPSAIFNIMYDAIRGFGIDDLHTLYLGIIKHNIRLWFDSKNSSEPFSIRKYVEVVDDRLAAITPPNFLERGIRSIGEDFSYWNGNECKTWAHYTSIPVLKGILPDKYLEHYVDLICCLQVLLSSSISPQQVLSCQKTLEEYVRKFEILYGTRHMTMVVHLLLHLSFVVTNLGPMTGFSCFPYESLNGEILKMIHGTRYVETQLASGCYIISQLPGKLSSLKSTAVQEYCFKVQHPTLRLKKLEDISWRNRLRYRSANQEIIFSVGTYRELKTNNHVLSTLMNVVELNSNTSVETYMRLKKGPTLFVSRLYTRCVKTNSSNCSYVSDYGIQYGAIDVFVKVVTDCDSDKRNCKHFAIIENSECRPLSIGTKTVPFIKHYHLTGLFSAVSITDLKDMLFMVDVDDETYI</sequence>
<feature type="compositionally biased region" description="Basic residues" evidence="1">
    <location>
        <begin position="335"/>
        <end position="347"/>
    </location>
</feature>